<evidence type="ECO:0000256" key="1">
    <source>
        <dbReference type="SAM" id="MobiDB-lite"/>
    </source>
</evidence>
<dbReference type="EMBL" id="JAQNDK010000004">
    <property type="protein sequence ID" value="MDC0683184.1"/>
    <property type="molecule type" value="Genomic_DNA"/>
</dbReference>
<feature type="compositionally biased region" description="Low complexity" evidence="1">
    <location>
        <begin position="41"/>
        <end position="56"/>
    </location>
</feature>
<evidence type="ECO:0000313" key="4">
    <source>
        <dbReference type="Proteomes" id="UP001217485"/>
    </source>
</evidence>
<dbReference type="PROSITE" id="PS51257">
    <property type="entry name" value="PROKAR_LIPOPROTEIN"/>
    <property type="match status" value="1"/>
</dbReference>
<name>A0ABT5C9S9_9BACT</name>
<feature type="signal peptide" evidence="2">
    <location>
        <begin position="1"/>
        <end position="20"/>
    </location>
</feature>
<gene>
    <name evidence="3" type="ORF">POL72_35975</name>
</gene>
<protein>
    <recommendedName>
        <fullName evidence="5">Secreted protein</fullName>
    </recommendedName>
</protein>
<dbReference type="RefSeq" id="WP_272101333.1">
    <property type="nucleotide sequence ID" value="NZ_JAQNDK010000004.1"/>
</dbReference>
<evidence type="ECO:0008006" key="5">
    <source>
        <dbReference type="Google" id="ProtNLM"/>
    </source>
</evidence>
<reference evidence="3 4" key="1">
    <citation type="submission" date="2023-01" db="EMBL/GenBank/DDBJ databases">
        <title>Minimal conservation of predation-associated metabolite biosynthetic gene clusters underscores biosynthetic potential of Myxococcota including descriptions for ten novel species: Archangium lansinium sp. nov., Myxococcus landrumus sp. nov., Nannocystis bai.</title>
        <authorList>
            <person name="Ahearne A."/>
            <person name="Stevens C."/>
            <person name="Dowd S."/>
        </authorList>
    </citation>
    <scope>NUCLEOTIDE SEQUENCE [LARGE SCALE GENOMIC DNA]</scope>
    <source>
        <strain evidence="3 4">WIWO2</strain>
    </source>
</reference>
<comment type="caution">
    <text evidence="3">The sequence shown here is derived from an EMBL/GenBank/DDBJ whole genome shotgun (WGS) entry which is preliminary data.</text>
</comment>
<keyword evidence="4" id="KW-1185">Reference proteome</keyword>
<evidence type="ECO:0000256" key="2">
    <source>
        <dbReference type="SAM" id="SignalP"/>
    </source>
</evidence>
<dbReference type="Proteomes" id="UP001217485">
    <property type="component" value="Unassembled WGS sequence"/>
</dbReference>
<accession>A0ABT5C9S9</accession>
<evidence type="ECO:0000313" key="3">
    <source>
        <dbReference type="EMBL" id="MDC0683184.1"/>
    </source>
</evidence>
<sequence>MGRALFLIMVTGLLSTSLLGCGGASPPPIEQPEPARPEEPSPTAEPTNDAAQGAAAREADAPPDAPAPPRRDDSVPDDYALMHGDCVELGKRLTVLTRSDQVAALSAKLTAEQRGETEKKIDAVAATLGEQYARSCEQNVGKSVDPRSLKCAFDARTVRAFEACLNASPPGQ</sequence>
<feature type="region of interest" description="Disordered" evidence="1">
    <location>
        <begin position="21"/>
        <end position="79"/>
    </location>
</feature>
<organism evidence="3 4">
    <name type="scientific">Sorangium atrum</name>
    <dbReference type="NCBI Taxonomy" id="2995308"/>
    <lineage>
        <taxon>Bacteria</taxon>
        <taxon>Pseudomonadati</taxon>
        <taxon>Myxococcota</taxon>
        <taxon>Polyangia</taxon>
        <taxon>Polyangiales</taxon>
        <taxon>Polyangiaceae</taxon>
        <taxon>Sorangium</taxon>
    </lineage>
</organism>
<feature type="chain" id="PRO_5045997151" description="Secreted protein" evidence="2">
    <location>
        <begin position="21"/>
        <end position="172"/>
    </location>
</feature>
<proteinExistence type="predicted"/>
<keyword evidence="2" id="KW-0732">Signal</keyword>